<organism evidence="1 2">
    <name type="scientific">Geothrix rubra</name>
    <dbReference type="NCBI Taxonomy" id="2927977"/>
    <lineage>
        <taxon>Bacteria</taxon>
        <taxon>Pseudomonadati</taxon>
        <taxon>Acidobacteriota</taxon>
        <taxon>Holophagae</taxon>
        <taxon>Holophagales</taxon>
        <taxon>Holophagaceae</taxon>
        <taxon>Geothrix</taxon>
    </lineage>
</organism>
<keyword evidence="2" id="KW-1185">Reference proteome</keyword>
<evidence type="ECO:0008006" key="3">
    <source>
        <dbReference type="Google" id="ProtNLM"/>
    </source>
</evidence>
<comment type="caution">
    <text evidence="1">The sequence shown here is derived from an EMBL/GenBank/DDBJ whole genome shotgun (WGS) entry which is preliminary data.</text>
</comment>
<name>A0ABQ5Q9W5_9BACT</name>
<accession>A0ABQ5Q9W5</accession>
<protein>
    <recommendedName>
        <fullName evidence="3">SpoIIAA-like protein</fullName>
    </recommendedName>
</protein>
<dbReference type="RefSeq" id="WP_285727817.1">
    <property type="nucleotide sequence ID" value="NZ_BSDD01000007.1"/>
</dbReference>
<gene>
    <name evidence="1" type="ORF">GETHPA_30020</name>
</gene>
<proteinExistence type="predicted"/>
<reference evidence="1 2" key="1">
    <citation type="journal article" date="2023" name="Antonie Van Leeuwenhoek">
        <title>Mesoterricola silvestris gen. nov., sp. nov., Mesoterricola sediminis sp. nov., Geothrix oryzae sp. nov., Geothrix edaphica sp. nov., Geothrix rubra sp. nov., and Geothrix limicola sp. nov., six novel members of Acidobacteriota isolated from soils.</title>
        <authorList>
            <person name="Itoh H."/>
            <person name="Sugisawa Y."/>
            <person name="Mise K."/>
            <person name="Xu Z."/>
            <person name="Kuniyasu M."/>
            <person name="Ushijima N."/>
            <person name="Kawano K."/>
            <person name="Kobayashi E."/>
            <person name="Shiratori Y."/>
            <person name="Masuda Y."/>
            <person name="Senoo K."/>
        </authorList>
    </citation>
    <scope>NUCLEOTIDE SEQUENCE [LARGE SCALE GENOMIC DNA]</scope>
    <source>
        <strain evidence="1 2">Red803</strain>
    </source>
</reference>
<evidence type="ECO:0000313" key="1">
    <source>
        <dbReference type="EMBL" id="GLH71468.1"/>
    </source>
</evidence>
<dbReference type="Proteomes" id="UP001165089">
    <property type="component" value="Unassembled WGS sequence"/>
</dbReference>
<dbReference type="EMBL" id="BSDD01000007">
    <property type="protein sequence ID" value="GLH71468.1"/>
    <property type="molecule type" value="Genomic_DNA"/>
</dbReference>
<sequence>MPITYTIDVEAGTLLVTWRGEVSLQELARHWDTLLKDDAFHDIARAITDLRESTFAFSNTEFWRTIDHHYRDVIEHKPLKVAILVANEEHEKYAGIWTTLVPKTVTVGLFYDPTQASAWLQSDPDAEPVE</sequence>
<evidence type="ECO:0000313" key="2">
    <source>
        <dbReference type="Proteomes" id="UP001165089"/>
    </source>
</evidence>